<accession>A0ABU2CUF6</accession>
<reference evidence="1 2" key="1">
    <citation type="submission" date="2023-07" db="EMBL/GenBank/DDBJ databases">
        <title>Sequencing the genomes of 1000 actinobacteria strains.</title>
        <authorList>
            <person name="Klenk H.-P."/>
        </authorList>
    </citation>
    <scope>NUCLEOTIDE SEQUENCE [LARGE SCALE GENOMIC DNA]</scope>
    <source>
        <strain evidence="1 2">DSM 45554</strain>
    </source>
</reference>
<dbReference type="Proteomes" id="UP001183585">
    <property type="component" value="Unassembled WGS sequence"/>
</dbReference>
<keyword evidence="2" id="KW-1185">Reference proteome</keyword>
<comment type="caution">
    <text evidence="1">The sequence shown here is derived from an EMBL/GenBank/DDBJ whole genome shotgun (WGS) entry which is preliminary data.</text>
</comment>
<evidence type="ECO:0000313" key="2">
    <source>
        <dbReference type="Proteomes" id="UP001183585"/>
    </source>
</evidence>
<evidence type="ECO:0000313" key="1">
    <source>
        <dbReference type="EMBL" id="MDR7384975.1"/>
    </source>
</evidence>
<organism evidence="1 2">
    <name type="scientific">Promicromonospora iranensis</name>
    <dbReference type="NCBI Taxonomy" id="1105144"/>
    <lineage>
        <taxon>Bacteria</taxon>
        <taxon>Bacillati</taxon>
        <taxon>Actinomycetota</taxon>
        <taxon>Actinomycetes</taxon>
        <taxon>Micrococcales</taxon>
        <taxon>Promicromonosporaceae</taxon>
        <taxon>Promicromonospora</taxon>
    </lineage>
</organism>
<name>A0ABU2CUF6_9MICO</name>
<evidence type="ECO:0008006" key="3">
    <source>
        <dbReference type="Google" id="ProtNLM"/>
    </source>
</evidence>
<sequence length="201" mass="21264">MTSGDDRPDPRPLELDPEHLDGHTIDELTDYLEAGRVPADPSIDGSPACRLALDALERLHGLTPDLIAADTAAEPEADDGWVRRVLGGIALDAHAGRRIPVPTSVPHADLGITEGAVRGLVRAAENAVPGLVVGRCRFDGDVTRPGAPVTVLVDVSVPYGRPIPPLVEQLRGEIAGRLALHTELNVTAVDITVRDVRPYGS</sequence>
<gene>
    <name evidence="1" type="ORF">J2S48_004490</name>
</gene>
<dbReference type="EMBL" id="JAVDYE010000001">
    <property type="protein sequence ID" value="MDR7384975.1"/>
    <property type="molecule type" value="Genomic_DNA"/>
</dbReference>
<dbReference type="RefSeq" id="WP_274993823.1">
    <property type="nucleotide sequence ID" value="NZ_JAJQQP010000005.1"/>
</dbReference>
<proteinExistence type="predicted"/>
<protein>
    <recommendedName>
        <fullName evidence="3">Cell envelope-related Asp23 family protein</fullName>
    </recommendedName>
</protein>